<evidence type="ECO:0000313" key="2">
    <source>
        <dbReference type="EMBL" id="KAF2870581.1"/>
    </source>
</evidence>
<dbReference type="AlphaFoldDB" id="A0A7C8M8F1"/>
<dbReference type="PROSITE" id="PS51186">
    <property type="entry name" value="GNAT"/>
    <property type="match status" value="1"/>
</dbReference>
<dbReference type="GO" id="GO:0016747">
    <property type="term" value="F:acyltransferase activity, transferring groups other than amino-acyl groups"/>
    <property type="evidence" value="ECO:0007669"/>
    <property type="project" value="InterPro"/>
</dbReference>
<name>A0A7C8M8F1_9PLEO</name>
<keyword evidence="2" id="KW-0012">Acyltransferase</keyword>
<accession>A0A7C8M8F1</accession>
<sequence>MASQKPEILVVPADSPKHKATVTTLFTAYAQSLDIDLSFQNFEQELASLPGKYTPETGGALFLAYSRPTASSLSPPSSKQSPPSHAAVGCVALRAFSPPSICELKRLYIIPEARGLGAGRELMDTVIGKAKELGYKEILLDTLRSIVKARKMYARYGFVDVEKYYDNPLDGTCFMRLVLHQGSSRPIFAEEQPNLVQTEF</sequence>
<dbReference type="PANTHER" id="PTHR43305">
    <property type="entry name" value="FAMILY N-ACETYLTRANSFERASE, PUTATIVE (AFU_ORTHOLOGUE AFUA_2G01380)-RELATED"/>
    <property type="match status" value="1"/>
</dbReference>
<dbReference type="InterPro" id="IPR016181">
    <property type="entry name" value="Acyl_CoA_acyltransferase"/>
</dbReference>
<comment type="caution">
    <text evidence="2">The sequence shown here is derived from an EMBL/GenBank/DDBJ whole genome shotgun (WGS) entry which is preliminary data.</text>
</comment>
<dbReference type="OrthoDB" id="41532at2759"/>
<proteinExistence type="predicted"/>
<keyword evidence="2" id="KW-0808">Transferase</keyword>
<protein>
    <submittedName>
        <fullName evidence="2">Acyl-CoA N-acyltransferase</fullName>
    </submittedName>
</protein>
<dbReference type="Gene3D" id="3.40.630.30">
    <property type="match status" value="1"/>
</dbReference>
<keyword evidence="3" id="KW-1185">Reference proteome</keyword>
<feature type="domain" description="N-acetyltransferase" evidence="1">
    <location>
        <begin position="33"/>
        <end position="180"/>
    </location>
</feature>
<dbReference type="EMBL" id="JAADJZ010000013">
    <property type="protein sequence ID" value="KAF2870581.1"/>
    <property type="molecule type" value="Genomic_DNA"/>
</dbReference>
<dbReference type="SUPFAM" id="SSF55729">
    <property type="entry name" value="Acyl-CoA N-acyltransferases (Nat)"/>
    <property type="match status" value="1"/>
</dbReference>
<organism evidence="2 3">
    <name type="scientific">Massariosphaeria phaeospora</name>
    <dbReference type="NCBI Taxonomy" id="100035"/>
    <lineage>
        <taxon>Eukaryota</taxon>
        <taxon>Fungi</taxon>
        <taxon>Dikarya</taxon>
        <taxon>Ascomycota</taxon>
        <taxon>Pezizomycotina</taxon>
        <taxon>Dothideomycetes</taxon>
        <taxon>Pleosporomycetidae</taxon>
        <taxon>Pleosporales</taxon>
        <taxon>Pleosporales incertae sedis</taxon>
        <taxon>Massariosphaeria</taxon>
    </lineage>
</organism>
<dbReference type="CDD" id="cd04301">
    <property type="entry name" value="NAT_SF"/>
    <property type="match status" value="1"/>
</dbReference>
<gene>
    <name evidence="2" type="ORF">BDV95DRAFT_495930</name>
</gene>
<reference evidence="2 3" key="1">
    <citation type="submission" date="2020-01" db="EMBL/GenBank/DDBJ databases">
        <authorList>
            <consortium name="DOE Joint Genome Institute"/>
            <person name="Haridas S."/>
            <person name="Albert R."/>
            <person name="Binder M."/>
            <person name="Bloem J."/>
            <person name="Labutti K."/>
            <person name="Salamov A."/>
            <person name="Andreopoulos B."/>
            <person name="Baker S.E."/>
            <person name="Barry K."/>
            <person name="Bills G."/>
            <person name="Bluhm B.H."/>
            <person name="Cannon C."/>
            <person name="Castanera R."/>
            <person name="Culley D.E."/>
            <person name="Daum C."/>
            <person name="Ezra D."/>
            <person name="Gonzalez J.B."/>
            <person name="Henrissat B."/>
            <person name="Kuo A."/>
            <person name="Liang C."/>
            <person name="Lipzen A."/>
            <person name="Lutzoni F."/>
            <person name="Magnuson J."/>
            <person name="Mondo S."/>
            <person name="Nolan M."/>
            <person name="Ohm R."/>
            <person name="Pangilinan J."/>
            <person name="Park H.-J.H."/>
            <person name="Ramirez L."/>
            <person name="Alfaro M."/>
            <person name="Sun H."/>
            <person name="Tritt A."/>
            <person name="Yoshinaga Y."/>
            <person name="Zwiers L.-H.L."/>
            <person name="Turgeon B.G."/>
            <person name="Goodwin S.B."/>
            <person name="Spatafora J.W."/>
            <person name="Crous P.W."/>
            <person name="Grigoriev I.V."/>
        </authorList>
    </citation>
    <scope>NUCLEOTIDE SEQUENCE [LARGE SCALE GENOMIC DNA]</scope>
    <source>
        <strain evidence="2 3">CBS 611.86</strain>
    </source>
</reference>
<evidence type="ECO:0000259" key="1">
    <source>
        <dbReference type="PROSITE" id="PS51186"/>
    </source>
</evidence>
<dbReference type="Pfam" id="PF00583">
    <property type="entry name" value="Acetyltransf_1"/>
    <property type="match status" value="1"/>
</dbReference>
<dbReference type="InterPro" id="IPR000182">
    <property type="entry name" value="GNAT_dom"/>
</dbReference>
<evidence type="ECO:0000313" key="3">
    <source>
        <dbReference type="Proteomes" id="UP000481861"/>
    </source>
</evidence>
<dbReference type="Proteomes" id="UP000481861">
    <property type="component" value="Unassembled WGS sequence"/>
</dbReference>
<dbReference type="InterPro" id="IPR052777">
    <property type="entry name" value="Acetyltransferase_Enz"/>
</dbReference>
<dbReference type="PANTHER" id="PTHR43305:SF1">
    <property type="entry name" value="FAMILY N-ACETYLTRANSFERASE, PUTATIVE (AFU_ORTHOLOGUE AFUA_2G01380)-RELATED"/>
    <property type="match status" value="1"/>
</dbReference>